<name>A0A0F9RTP6_9ZZZZ</name>
<dbReference type="AlphaFoldDB" id="A0A0F9RTP6"/>
<evidence type="ECO:0008006" key="3">
    <source>
        <dbReference type="Google" id="ProtNLM"/>
    </source>
</evidence>
<feature type="coiled-coil region" evidence="1">
    <location>
        <begin position="198"/>
        <end position="225"/>
    </location>
</feature>
<comment type="caution">
    <text evidence="2">The sequence shown here is derived from an EMBL/GenBank/DDBJ whole genome shotgun (WGS) entry which is preliminary data.</text>
</comment>
<reference evidence="2" key="1">
    <citation type="journal article" date="2015" name="Nature">
        <title>Complex archaea that bridge the gap between prokaryotes and eukaryotes.</title>
        <authorList>
            <person name="Spang A."/>
            <person name="Saw J.H."/>
            <person name="Jorgensen S.L."/>
            <person name="Zaremba-Niedzwiedzka K."/>
            <person name="Martijn J."/>
            <person name="Lind A.E."/>
            <person name="van Eijk R."/>
            <person name="Schleper C."/>
            <person name="Guy L."/>
            <person name="Ettema T.J."/>
        </authorList>
    </citation>
    <scope>NUCLEOTIDE SEQUENCE</scope>
</reference>
<dbReference type="PANTHER" id="PTHR32114:SF2">
    <property type="entry name" value="ABC TRANSPORTER ABCH.3"/>
    <property type="match status" value="1"/>
</dbReference>
<keyword evidence="1" id="KW-0175">Coiled coil</keyword>
<dbReference type="InterPro" id="IPR027417">
    <property type="entry name" value="P-loop_NTPase"/>
</dbReference>
<dbReference type="PANTHER" id="PTHR32114">
    <property type="entry name" value="ABC TRANSPORTER ABCH.3"/>
    <property type="match status" value="1"/>
</dbReference>
<evidence type="ECO:0000256" key="1">
    <source>
        <dbReference type="SAM" id="Coils"/>
    </source>
</evidence>
<feature type="coiled-coil region" evidence="1">
    <location>
        <begin position="367"/>
        <end position="415"/>
    </location>
</feature>
<dbReference type="SUPFAM" id="SSF52540">
    <property type="entry name" value="P-loop containing nucleoside triphosphate hydrolases"/>
    <property type="match status" value="1"/>
</dbReference>
<dbReference type="EMBL" id="LAZR01003223">
    <property type="protein sequence ID" value="KKN20628.1"/>
    <property type="molecule type" value="Genomic_DNA"/>
</dbReference>
<protein>
    <recommendedName>
        <fullName evidence="3">Rad50/SbcC-type AAA domain-containing protein</fullName>
    </recommendedName>
</protein>
<dbReference type="InterPro" id="IPR022205">
    <property type="entry name" value="DUF3732"/>
</dbReference>
<organism evidence="2">
    <name type="scientific">marine sediment metagenome</name>
    <dbReference type="NCBI Taxonomy" id="412755"/>
    <lineage>
        <taxon>unclassified sequences</taxon>
        <taxon>metagenomes</taxon>
        <taxon>ecological metagenomes</taxon>
    </lineage>
</organism>
<gene>
    <name evidence="2" type="ORF">LCGC14_0933560</name>
</gene>
<dbReference type="Gene3D" id="3.40.50.300">
    <property type="entry name" value="P-loop containing nucleotide triphosphate hydrolases"/>
    <property type="match status" value="1"/>
</dbReference>
<proteinExistence type="predicted"/>
<dbReference type="Pfam" id="PF12532">
    <property type="entry name" value="DUF3732"/>
    <property type="match status" value="1"/>
</dbReference>
<sequence length="648" mass="72453">MSRWNIIQVAFYGVGGRRRTLSLRPNKVAILTGRSGTGKSAILDTIDYCLGSRTCELPYFVRRRSVGVAVHWSNGEVDVIVGRVVPDEGQGTEKMFVQTGAGLELPITFDDMQGPAPRATARKLLERAFKIADIEDADSDEKWTVGKATIRHITPYLYLTSDVIISKSKLLHDFDDPDKVRDLKATMPYFLQAVDQETVLIQRKLRRLEASYSRLERQAKSQHKSRSMVTERALALLTQATGVGLIEAPSPESSEPELLALLRSVTDFDISRTDVELGDQLGPLEEARKQAVRLASSKREERNALRALVKDSSGFESTVSEQYQKLGLVGHLNLDAGVCPVCQNPSDVGAEIANSISSSLTIIEQEVASVQQIAPELIEQLEQAEVELKSTNARIQEIERQIRGAIQQNDALRRADDVAQARAMIIGRVEQFLETTVEDFQQPSINLGDLQSQIEVLRDLVDPQALRDKIAHAENMVSNYASEMLAQLPSTEPLTGARIQFLADGRIRVVELVRQRSLNMVEVGSDQNYLAIHLAVLFGLHKHFEQVSSPVPGLLVIDQISRPYYPKDEKAEDERDLSEMKDDDDRRAMTQIVDFIFAETARAAGLQVLLIEHAYMANDSRYVDATVERWTKENGRKLIPDDWPERGE</sequence>
<accession>A0A0F9RTP6</accession>
<evidence type="ECO:0000313" key="2">
    <source>
        <dbReference type="EMBL" id="KKN20628.1"/>
    </source>
</evidence>